<sequence length="289" mass="31755">MFSRKSSIIGLALLAAGMTAQAADWSDTSIGYRYGTKFAEPFNNNDIKKNIFSLTHASGYKYGSNYFNVDMLMSDNNDSPTVNGVPNKQSQAHEAYIVYRHTLDFGKIAGKSLAIGPFRGFGFTAGFDYNNKSGDGYQSKKRMLVAGPTVMMNVPGFLNISLLQLWESNEPATAAFRKQGRYDYDPHPMLNLAWGIPLGDSGFSFSGYANFIAAKGNNENVVQTKTKAETNIDMALLYDFSGIIGAQKNTFKAGVGYQYWKNKFGNDHNGAAGDGAFAKTPMLRAEYHF</sequence>
<dbReference type="Proteomes" id="UP000187526">
    <property type="component" value="Unassembled WGS sequence"/>
</dbReference>
<evidence type="ECO:0000313" key="2">
    <source>
        <dbReference type="EMBL" id="OMG51907.1"/>
    </source>
</evidence>
<dbReference type="InterPro" id="IPR036777">
    <property type="entry name" value="Channel_Tsx-like_sf"/>
</dbReference>
<protein>
    <submittedName>
        <fullName evidence="2">Outer envelope protein</fullName>
    </submittedName>
</protein>
<dbReference type="EMBL" id="MTHD01000007">
    <property type="protein sequence ID" value="OMG51907.1"/>
    <property type="molecule type" value="Genomic_DNA"/>
</dbReference>
<gene>
    <name evidence="2" type="ORF">BJN45_16705</name>
</gene>
<name>A0A1R1HZL6_9RHOO</name>
<keyword evidence="2" id="KW-0946">Virion</keyword>
<evidence type="ECO:0000313" key="3">
    <source>
        <dbReference type="Proteomes" id="UP000187526"/>
    </source>
</evidence>
<dbReference type="RefSeq" id="WP_076097400.1">
    <property type="nucleotide sequence ID" value="NZ_MTHD01000007.1"/>
</dbReference>
<feature type="chain" id="PRO_5013113843" evidence="1">
    <location>
        <begin position="23"/>
        <end position="289"/>
    </location>
</feature>
<dbReference type="SUPFAM" id="SSF111364">
    <property type="entry name" value="Tsx-like channel"/>
    <property type="match status" value="1"/>
</dbReference>
<accession>A0A1R1HZL6</accession>
<keyword evidence="1" id="KW-0732">Signal</keyword>
<dbReference type="GO" id="GO:0009279">
    <property type="term" value="C:cell outer membrane"/>
    <property type="evidence" value="ECO:0007669"/>
    <property type="project" value="InterPro"/>
</dbReference>
<comment type="caution">
    <text evidence="2">The sequence shown here is derived from an EMBL/GenBank/DDBJ whole genome shotgun (WGS) entry which is preliminary data.</text>
</comment>
<proteinExistence type="predicted"/>
<organism evidence="2 3">
    <name type="scientific">Azonexus hydrophilus</name>
    <dbReference type="NCBI Taxonomy" id="418702"/>
    <lineage>
        <taxon>Bacteria</taxon>
        <taxon>Pseudomonadati</taxon>
        <taxon>Pseudomonadota</taxon>
        <taxon>Betaproteobacteria</taxon>
        <taxon>Rhodocyclales</taxon>
        <taxon>Azonexaceae</taxon>
        <taxon>Azonexus</taxon>
    </lineage>
</organism>
<dbReference type="OrthoDB" id="104801at2"/>
<keyword evidence="3" id="KW-1185">Reference proteome</keyword>
<feature type="signal peptide" evidence="1">
    <location>
        <begin position="1"/>
        <end position="22"/>
    </location>
</feature>
<dbReference type="AlphaFoldDB" id="A0A1R1HZL6"/>
<dbReference type="Gene3D" id="2.40.230.20">
    <property type="entry name" value="Nucleoside-specific channel-forming protein, Tsx-like"/>
    <property type="match status" value="1"/>
</dbReference>
<reference evidence="2 3" key="1">
    <citation type="submission" date="2016-10" db="EMBL/GenBank/DDBJ databases">
        <title>Alkaliphiles isolated from bioreactors.</title>
        <authorList>
            <person name="Salah Z."/>
            <person name="Rout S.P."/>
            <person name="Humphreys P.N."/>
        </authorList>
    </citation>
    <scope>NUCLEOTIDE SEQUENCE [LARGE SCALE GENOMIC DNA]</scope>
    <source>
        <strain evidence="2 3">ZS02</strain>
    </source>
</reference>
<keyword evidence="2" id="KW-0261">Viral envelope protein</keyword>
<evidence type="ECO:0000256" key="1">
    <source>
        <dbReference type="SAM" id="SignalP"/>
    </source>
</evidence>